<sequence length="59" mass="6621">MEEVVKLLDDYKRLVSELCMLARPMAIGNPVNAYTLANIKKQAAILDDKYKLLINKPSG</sequence>
<accession>A0A6C0JSR2</accession>
<protein>
    <submittedName>
        <fullName evidence="1">Uncharacterized protein</fullName>
    </submittedName>
</protein>
<proteinExistence type="predicted"/>
<dbReference type="AlphaFoldDB" id="A0A6C0JSR2"/>
<dbReference type="EMBL" id="MN740694">
    <property type="protein sequence ID" value="QHU07941.1"/>
    <property type="molecule type" value="Genomic_DNA"/>
</dbReference>
<reference evidence="1" key="1">
    <citation type="journal article" date="2020" name="Nature">
        <title>Giant virus diversity and host interactions through global metagenomics.</title>
        <authorList>
            <person name="Schulz F."/>
            <person name="Roux S."/>
            <person name="Paez-Espino D."/>
            <person name="Jungbluth S."/>
            <person name="Walsh D.A."/>
            <person name="Denef V.J."/>
            <person name="McMahon K.D."/>
            <person name="Konstantinidis K.T."/>
            <person name="Eloe-Fadrosh E.A."/>
            <person name="Kyrpides N.C."/>
            <person name="Woyke T."/>
        </authorList>
    </citation>
    <scope>NUCLEOTIDE SEQUENCE</scope>
    <source>
        <strain evidence="1">GVMAG-S-1062768-28</strain>
    </source>
</reference>
<organism evidence="1">
    <name type="scientific">viral metagenome</name>
    <dbReference type="NCBI Taxonomy" id="1070528"/>
    <lineage>
        <taxon>unclassified sequences</taxon>
        <taxon>metagenomes</taxon>
        <taxon>organismal metagenomes</taxon>
    </lineage>
</organism>
<name>A0A6C0JSR2_9ZZZZ</name>
<evidence type="ECO:0000313" key="1">
    <source>
        <dbReference type="EMBL" id="QHU07941.1"/>
    </source>
</evidence>